<dbReference type="AlphaFoldDB" id="A0A1Y1N176"/>
<dbReference type="EMBL" id="GEZM01017861">
    <property type="protein sequence ID" value="JAV90405.1"/>
    <property type="molecule type" value="Transcribed_RNA"/>
</dbReference>
<name>A0A1Y1N176_PHOPY</name>
<protein>
    <submittedName>
        <fullName evidence="2">Uncharacterized protein</fullName>
    </submittedName>
</protein>
<organism evidence="2">
    <name type="scientific">Photinus pyralis</name>
    <name type="common">Common eastern firefly</name>
    <name type="synonym">Lampyris pyralis</name>
    <dbReference type="NCBI Taxonomy" id="7054"/>
    <lineage>
        <taxon>Eukaryota</taxon>
        <taxon>Metazoa</taxon>
        <taxon>Ecdysozoa</taxon>
        <taxon>Arthropoda</taxon>
        <taxon>Hexapoda</taxon>
        <taxon>Insecta</taxon>
        <taxon>Pterygota</taxon>
        <taxon>Neoptera</taxon>
        <taxon>Endopterygota</taxon>
        <taxon>Coleoptera</taxon>
        <taxon>Polyphaga</taxon>
        <taxon>Elateriformia</taxon>
        <taxon>Elateroidea</taxon>
        <taxon>Lampyridae</taxon>
        <taxon>Lampyrinae</taxon>
        <taxon>Photinus</taxon>
    </lineage>
</organism>
<evidence type="ECO:0000313" key="2">
    <source>
        <dbReference type="EMBL" id="JAV90405.1"/>
    </source>
</evidence>
<sequence length="127" mass="13831">MMTGAPLLPPWLLPLMAVFEDLIIRARVRFICRPLPGGLLLLEPLGPLLPPAPPPPPPPEPPPPPLPGLHKRTLLTGSFLLRSSRSDITLNETRQIRPSSNSIAMCAGPRAIRLTPMRRFAKAACDV</sequence>
<dbReference type="EMBL" id="GEZM01017855">
    <property type="protein sequence ID" value="JAV90416.1"/>
    <property type="molecule type" value="Transcribed_RNA"/>
</dbReference>
<proteinExistence type="predicted"/>
<feature type="compositionally biased region" description="Pro residues" evidence="1">
    <location>
        <begin position="47"/>
        <end position="67"/>
    </location>
</feature>
<feature type="region of interest" description="Disordered" evidence="1">
    <location>
        <begin position="46"/>
        <end position="69"/>
    </location>
</feature>
<reference evidence="2" key="1">
    <citation type="journal article" date="2016" name="Sci. Rep.">
        <title>Molecular characterization of firefly nuptial gifts: a multi-omics approach sheds light on postcopulatory sexual selection.</title>
        <authorList>
            <person name="Al-Wathiqui N."/>
            <person name="Fallon T.R."/>
            <person name="South A."/>
            <person name="Weng J.K."/>
            <person name="Lewis S.M."/>
        </authorList>
    </citation>
    <scope>NUCLEOTIDE SEQUENCE</scope>
</reference>
<evidence type="ECO:0000256" key="1">
    <source>
        <dbReference type="SAM" id="MobiDB-lite"/>
    </source>
</evidence>
<accession>A0A1Y1N176</accession>